<dbReference type="GO" id="GO:0005524">
    <property type="term" value="F:ATP binding"/>
    <property type="evidence" value="ECO:0007669"/>
    <property type="project" value="UniProtKB-UniRule"/>
</dbReference>
<evidence type="ECO:0000259" key="4">
    <source>
        <dbReference type="PROSITE" id="PS50975"/>
    </source>
</evidence>
<dbReference type="HOGENOM" id="CLU_784577_0_0_1"/>
<proteinExistence type="inferred from homology"/>
<dbReference type="Proteomes" id="UP000054266">
    <property type="component" value="Unassembled WGS sequence"/>
</dbReference>
<sequence>MVVLLTRSSFLQVSHTAATRCFTSIINRQYQASALASSQSPRVAVLYQALEPPIIHGVRKPMKPGGYRDSGADIAYVLQSGNVDILTRTAHPDPRNEDDWCWSDTEEGILAAVDKGATHLWANTILFSSHPLQTSSKLDSCSPDLKVVGQPPKLVERFDDKEYVNDLLRRDSSFPMPNAWVVETAESKILDCLPYPVVGKPIRGRGSHGVKLCMNKQELQAHLTEILAESPRVMVEQFLSGTEGTVTVMPPSKDVPYYWSLPLVLRFNHDHGIAPYNGTVAVVMNSRALTREENDANPFYKAICRHCEHVGEKLKTTAPIRIDVRQYGQGQDSNVFAIFDVNMKPNMTGPGRPGRENQASLTGMAASSISWDYTALLKYMLASSRTLQELRSLEI</sequence>
<keyword evidence="3" id="KW-0067">ATP-binding</keyword>
<evidence type="ECO:0000256" key="3">
    <source>
        <dbReference type="PROSITE-ProRule" id="PRU00409"/>
    </source>
</evidence>
<dbReference type="PANTHER" id="PTHR23132:SF23">
    <property type="entry name" value="D-ALANINE--D-ALANINE LIGASE B"/>
    <property type="match status" value="1"/>
</dbReference>
<dbReference type="InterPro" id="IPR013815">
    <property type="entry name" value="ATP_grasp_subdomain_1"/>
</dbReference>
<dbReference type="PANTHER" id="PTHR23132">
    <property type="entry name" value="D-ALANINE--D-ALANINE LIGASE"/>
    <property type="match status" value="1"/>
</dbReference>
<dbReference type="Gene3D" id="3.30.1490.20">
    <property type="entry name" value="ATP-grasp fold, A domain"/>
    <property type="match status" value="1"/>
</dbReference>
<keyword evidence="6" id="KW-1185">Reference proteome</keyword>
<keyword evidence="2" id="KW-0436">Ligase</keyword>
<accession>A0A0D2E039</accession>
<gene>
    <name evidence="5" type="ORF">PV04_06978</name>
</gene>
<dbReference type="EMBL" id="KN846959">
    <property type="protein sequence ID" value="KIW67747.1"/>
    <property type="molecule type" value="Genomic_DNA"/>
</dbReference>
<name>A0A0D2E039_9EURO</name>
<comment type="similarity">
    <text evidence="1">Belongs to the D-alanine--D-alanine ligase family.</text>
</comment>
<reference evidence="5 6" key="1">
    <citation type="submission" date="2015-01" db="EMBL/GenBank/DDBJ databases">
        <title>The Genome Sequence of Capronia semiimmersa CBS27337.</title>
        <authorList>
            <consortium name="The Broad Institute Genomics Platform"/>
            <person name="Cuomo C."/>
            <person name="de Hoog S."/>
            <person name="Gorbushina A."/>
            <person name="Stielow B."/>
            <person name="Teixiera M."/>
            <person name="Abouelleil A."/>
            <person name="Chapman S.B."/>
            <person name="Priest M."/>
            <person name="Young S.K."/>
            <person name="Wortman J."/>
            <person name="Nusbaum C."/>
            <person name="Birren B."/>
        </authorList>
    </citation>
    <scope>NUCLEOTIDE SEQUENCE [LARGE SCALE GENOMIC DNA]</scope>
    <source>
        <strain evidence="5 6">CBS 27337</strain>
    </source>
</reference>
<dbReference type="SUPFAM" id="SSF56059">
    <property type="entry name" value="Glutathione synthetase ATP-binding domain-like"/>
    <property type="match status" value="1"/>
</dbReference>
<dbReference type="Pfam" id="PF07478">
    <property type="entry name" value="Dala_Dala_lig_C"/>
    <property type="match status" value="1"/>
</dbReference>
<dbReference type="InterPro" id="IPR011761">
    <property type="entry name" value="ATP-grasp"/>
</dbReference>
<protein>
    <recommendedName>
        <fullName evidence="4">ATP-grasp domain-containing protein</fullName>
    </recommendedName>
</protein>
<dbReference type="InterPro" id="IPR011095">
    <property type="entry name" value="Dala_Dala_lig_C"/>
</dbReference>
<organism evidence="5 6">
    <name type="scientific">Phialophora macrospora</name>
    <dbReference type="NCBI Taxonomy" id="1851006"/>
    <lineage>
        <taxon>Eukaryota</taxon>
        <taxon>Fungi</taxon>
        <taxon>Dikarya</taxon>
        <taxon>Ascomycota</taxon>
        <taxon>Pezizomycotina</taxon>
        <taxon>Eurotiomycetes</taxon>
        <taxon>Chaetothyriomycetidae</taxon>
        <taxon>Chaetothyriales</taxon>
        <taxon>Herpotrichiellaceae</taxon>
        <taxon>Phialophora</taxon>
    </lineage>
</organism>
<dbReference type="GO" id="GO:0008716">
    <property type="term" value="F:D-alanine-D-alanine ligase activity"/>
    <property type="evidence" value="ECO:0007669"/>
    <property type="project" value="InterPro"/>
</dbReference>
<dbReference type="STRING" id="5601.A0A0D2E039"/>
<feature type="domain" description="ATP-grasp" evidence="4">
    <location>
        <begin position="166"/>
        <end position="370"/>
    </location>
</feature>
<dbReference type="Gene3D" id="3.30.470.20">
    <property type="entry name" value="ATP-grasp fold, B domain"/>
    <property type="match status" value="1"/>
</dbReference>
<dbReference type="GO" id="GO:0046872">
    <property type="term" value="F:metal ion binding"/>
    <property type="evidence" value="ECO:0007669"/>
    <property type="project" value="InterPro"/>
</dbReference>
<evidence type="ECO:0000313" key="6">
    <source>
        <dbReference type="Proteomes" id="UP000054266"/>
    </source>
</evidence>
<evidence type="ECO:0000313" key="5">
    <source>
        <dbReference type="EMBL" id="KIW67747.1"/>
    </source>
</evidence>
<dbReference type="AlphaFoldDB" id="A0A0D2E039"/>
<evidence type="ECO:0000256" key="2">
    <source>
        <dbReference type="ARBA" id="ARBA00022598"/>
    </source>
</evidence>
<dbReference type="PROSITE" id="PS50975">
    <property type="entry name" value="ATP_GRASP"/>
    <property type="match status" value="1"/>
</dbReference>
<keyword evidence="3" id="KW-0547">Nucleotide-binding</keyword>
<evidence type="ECO:0000256" key="1">
    <source>
        <dbReference type="ARBA" id="ARBA00010871"/>
    </source>
</evidence>